<dbReference type="InterPro" id="IPR041698">
    <property type="entry name" value="Methyltransf_25"/>
</dbReference>
<sequence>MVYRLLKLGHPRRVAHFLKNLAPGVFLQELCAKPGAIGAVCPSSPYLARRMAGQVPEGDGLVVELGGGTGAVTRALLERGVPPDRLVVIELSGGFVQRLRDRFPDIRVIHGSAADLSLLLPQGEKIRAIVSSLPLCSLPAPISRAILDQWRMLLNDDGVAVQFTYNLRRPGWRDFLRAEEIASTIVWANLPPANISTFSFKTHKLGPPAP</sequence>
<dbReference type="Pfam" id="PF13649">
    <property type="entry name" value="Methyltransf_25"/>
    <property type="match status" value="1"/>
</dbReference>
<keyword evidence="2 5" id="KW-0808">Transferase</keyword>
<dbReference type="SUPFAM" id="SSF53335">
    <property type="entry name" value="S-adenosyl-L-methionine-dependent methyltransferases"/>
    <property type="match status" value="1"/>
</dbReference>
<keyword evidence="6" id="KW-1185">Reference proteome</keyword>
<dbReference type="Gene3D" id="3.40.50.150">
    <property type="entry name" value="Vaccinia Virus protein VP39"/>
    <property type="match status" value="1"/>
</dbReference>
<evidence type="ECO:0000259" key="4">
    <source>
        <dbReference type="SMART" id="SM00650"/>
    </source>
</evidence>
<dbReference type="RefSeq" id="WP_180156510.1">
    <property type="nucleotide sequence ID" value="NZ_JACCEM010000007.1"/>
</dbReference>
<evidence type="ECO:0000313" key="5">
    <source>
        <dbReference type="EMBL" id="NYT50509.1"/>
    </source>
</evidence>
<evidence type="ECO:0000256" key="3">
    <source>
        <dbReference type="ARBA" id="ARBA00022691"/>
    </source>
</evidence>
<dbReference type="EMBL" id="JACCEM010000007">
    <property type="protein sequence ID" value="NYT50509.1"/>
    <property type="molecule type" value="Genomic_DNA"/>
</dbReference>
<evidence type="ECO:0000313" key="6">
    <source>
        <dbReference type="Proteomes" id="UP000559809"/>
    </source>
</evidence>
<reference evidence="5 6" key="1">
    <citation type="submission" date="2020-07" db="EMBL/GenBank/DDBJ databases">
        <title>Taxonomic revisions and descriptions of new bacterial species based on genomic comparisons in the high-G+C-content subgroup of the family Alcaligenaceae.</title>
        <authorList>
            <person name="Szabo A."/>
            <person name="Felfoldi T."/>
        </authorList>
    </citation>
    <scope>NUCLEOTIDE SEQUENCE [LARGE SCALE GENOMIC DNA]</scope>
    <source>
        <strain evidence="5 6">LMG 24012</strain>
    </source>
</reference>
<dbReference type="Proteomes" id="UP000559809">
    <property type="component" value="Unassembled WGS sequence"/>
</dbReference>
<accession>A0A853G2I1</accession>
<feature type="domain" description="Ribosomal RNA adenine methylase transferase N-terminal" evidence="4">
    <location>
        <begin position="47"/>
        <end position="170"/>
    </location>
</feature>
<dbReference type="SMART" id="SM00650">
    <property type="entry name" value="rADc"/>
    <property type="match status" value="1"/>
</dbReference>
<dbReference type="InterPro" id="IPR029063">
    <property type="entry name" value="SAM-dependent_MTases_sf"/>
</dbReference>
<name>A0A853G2I1_9BURK</name>
<proteinExistence type="predicted"/>
<dbReference type="InterPro" id="IPR020598">
    <property type="entry name" value="rRNA_Ade_methylase_Trfase_N"/>
</dbReference>
<dbReference type="CDD" id="cd02440">
    <property type="entry name" value="AdoMet_MTases"/>
    <property type="match status" value="1"/>
</dbReference>
<comment type="caution">
    <text evidence="5">The sequence shown here is derived from an EMBL/GenBank/DDBJ whole genome shotgun (WGS) entry which is preliminary data.</text>
</comment>
<dbReference type="GO" id="GO:0000179">
    <property type="term" value="F:rRNA (adenine-N6,N6-)-dimethyltransferase activity"/>
    <property type="evidence" value="ECO:0007669"/>
    <property type="project" value="InterPro"/>
</dbReference>
<keyword evidence="3" id="KW-0949">S-adenosyl-L-methionine</keyword>
<evidence type="ECO:0000256" key="2">
    <source>
        <dbReference type="ARBA" id="ARBA00022679"/>
    </source>
</evidence>
<protein>
    <submittedName>
        <fullName evidence="5">Methyltransferase domain-containing protein</fullName>
    </submittedName>
</protein>
<keyword evidence="1 5" id="KW-0489">Methyltransferase</keyword>
<gene>
    <name evidence="5" type="ORF">H0A72_14410</name>
</gene>
<evidence type="ECO:0000256" key="1">
    <source>
        <dbReference type="ARBA" id="ARBA00022603"/>
    </source>
</evidence>
<dbReference type="AlphaFoldDB" id="A0A853G2I1"/>
<organism evidence="5 6">
    <name type="scientific">Parapusillimonas granuli</name>
    <dbReference type="NCBI Taxonomy" id="380911"/>
    <lineage>
        <taxon>Bacteria</taxon>
        <taxon>Pseudomonadati</taxon>
        <taxon>Pseudomonadota</taxon>
        <taxon>Betaproteobacteria</taxon>
        <taxon>Burkholderiales</taxon>
        <taxon>Alcaligenaceae</taxon>
        <taxon>Parapusillimonas</taxon>
    </lineage>
</organism>